<feature type="compositionally biased region" description="Low complexity" evidence="8">
    <location>
        <begin position="983"/>
        <end position="1000"/>
    </location>
</feature>
<feature type="compositionally biased region" description="Polar residues" evidence="8">
    <location>
        <begin position="1337"/>
        <end position="1363"/>
    </location>
</feature>
<feature type="compositionally biased region" description="Acidic residues" evidence="8">
    <location>
        <begin position="390"/>
        <end position="401"/>
    </location>
</feature>
<dbReference type="FunFam" id="3.40.50.300:FF:000316">
    <property type="entry name" value="Putative neuron navigator 3"/>
    <property type="match status" value="1"/>
</dbReference>
<feature type="compositionally biased region" description="Polar residues" evidence="8">
    <location>
        <begin position="1424"/>
        <end position="1445"/>
    </location>
</feature>
<dbReference type="GeneID" id="108434160"/>
<feature type="region of interest" description="Disordered" evidence="8">
    <location>
        <begin position="1494"/>
        <end position="1524"/>
    </location>
</feature>
<evidence type="ECO:0000256" key="6">
    <source>
        <dbReference type="ARBA" id="ARBA00067343"/>
    </source>
</evidence>
<evidence type="ECO:0000256" key="4">
    <source>
        <dbReference type="ARBA" id="ARBA00023136"/>
    </source>
</evidence>
<feature type="compositionally biased region" description="Polar residues" evidence="8">
    <location>
        <begin position="293"/>
        <end position="308"/>
    </location>
</feature>
<accession>A0A3B4C4F7</accession>
<comment type="subcellular location">
    <subcellularLocation>
        <location evidence="1">Nucleus outer membrane</location>
    </subcellularLocation>
</comment>
<dbReference type="Pfam" id="PF00307">
    <property type="entry name" value="CH"/>
    <property type="match status" value="1"/>
</dbReference>
<feature type="compositionally biased region" description="Low complexity" evidence="8">
    <location>
        <begin position="935"/>
        <end position="949"/>
    </location>
</feature>
<feature type="compositionally biased region" description="Low complexity" evidence="8">
    <location>
        <begin position="325"/>
        <end position="336"/>
    </location>
</feature>
<feature type="region of interest" description="Disordered" evidence="8">
    <location>
        <begin position="17"/>
        <end position="43"/>
    </location>
</feature>
<evidence type="ECO:0000256" key="5">
    <source>
        <dbReference type="ARBA" id="ARBA00023242"/>
    </source>
</evidence>
<dbReference type="InterPro" id="IPR039041">
    <property type="entry name" value="Nav/unc-53"/>
</dbReference>
<dbReference type="FunFam" id="1.10.418.10:FF:000018">
    <property type="entry name" value="Neuron navigator 2"/>
    <property type="match status" value="1"/>
</dbReference>
<dbReference type="SUPFAM" id="SSF47576">
    <property type="entry name" value="Calponin-homology domain, CH-domain"/>
    <property type="match status" value="1"/>
</dbReference>
<feature type="compositionally biased region" description="Polar residues" evidence="8">
    <location>
        <begin position="1378"/>
        <end position="1390"/>
    </location>
</feature>
<gene>
    <name evidence="10" type="primary">NAV3</name>
</gene>
<feature type="compositionally biased region" description="Low complexity" evidence="8">
    <location>
        <begin position="956"/>
        <end position="971"/>
    </location>
</feature>
<dbReference type="SUPFAM" id="SSF52540">
    <property type="entry name" value="P-loop containing nucleoside triphosphate hydrolases"/>
    <property type="match status" value="2"/>
</dbReference>
<dbReference type="Gene3D" id="3.40.50.300">
    <property type="entry name" value="P-loop containing nucleotide triphosphate hydrolases"/>
    <property type="match status" value="1"/>
</dbReference>
<feature type="compositionally biased region" description="Low complexity" evidence="8">
    <location>
        <begin position="1249"/>
        <end position="1260"/>
    </location>
</feature>
<dbReference type="OrthoDB" id="2161974at2759"/>
<feature type="compositionally biased region" description="Low complexity" evidence="8">
    <location>
        <begin position="1812"/>
        <end position="1839"/>
    </location>
</feature>
<organism evidence="10 11">
    <name type="scientific">Pygocentrus nattereri</name>
    <name type="common">Red-bellied piranha</name>
    <dbReference type="NCBI Taxonomy" id="42514"/>
    <lineage>
        <taxon>Eukaryota</taxon>
        <taxon>Metazoa</taxon>
        <taxon>Chordata</taxon>
        <taxon>Craniata</taxon>
        <taxon>Vertebrata</taxon>
        <taxon>Euteleostomi</taxon>
        <taxon>Actinopterygii</taxon>
        <taxon>Neopterygii</taxon>
        <taxon>Teleostei</taxon>
        <taxon>Ostariophysi</taxon>
        <taxon>Characiformes</taxon>
        <taxon>Characoidei</taxon>
        <taxon>Pygocentrus</taxon>
    </lineage>
</organism>
<dbReference type="SMART" id="SM00033">
    <property type="entry name" value="CH"/>
    <property type="match status" value="1"/>
</dbReference>
<dbReference type="PROSITE" id="PS50021">
    <property type="entry name" value="CH"/>
    <property type="match status" value="1"/>
</dbReference>
<name>A0A3B4C4F7_PYGNA</name>
<feature type="compositionally biased region" description="Basic and acidic residues" evidence="8">
    <location>
        <begin position="849"/>
        <end position="859"/>
    </location>
</feature>
<feature type="compositionally biased region" description="Low complexity" evidence="8">
    <location>
        <begin position="866"/>
        <end position="880"/>
    </location>
</feature>
<feature type="region of interest" description="Disordered" evidence="8">
    <location>
        <begin position="710"/>
        <end position="762"/>
    </location>
</feature>
<feature type="compositionally biased region" description="Polar residues" evidence="8">
    <location>
        <begin position="374"/>
        <end position="384"/>
    </location>
</feature>
<evidence type="ECO:0000259" key="9">
    <source>
        <dbReference type="PROSITE" id="PS50021"/>
    </source>
</evidence>
<dbReference type="InterPro" id="IPR036872">
    <property type="entry name" value="CH_dom_sf"/>
</dbReference>
<keyword evidence="11" id="KW-1185">Reference proteome</keyword>
<evidence type="ECO:0000313" key="11">
    <source>
        <dbReference type="Proteomes" id="UP001501920"/>
    </source>
</evidence>
<keyword evidence="3 7" id="KW-0175">Coiled coil</keyword>
<protein>
    <recommendedName>
        <fullName evidence="6">Neuron navigator 3</fullName>
    </recommendedName>
</protein>
<reference evidence="10" key="2">
    <citation type="submission" date="2025-08" db="UniProtKB">
        <authorList>
            <consortium name="Ensembl"/>
        </authorList>
    </citation>
    <scope>IDENTIFICATION</scope>
</reference>
<evidence type="ECO:0000256" key="1">
    <source>
        <dbReference type="ARBA" id="ARBA00004649"/>
    </source>
</evidence>
<dbReference type="Ensembl" id="ENSPNAT00000002971.2">
    <property type="protein sequence ID" value="ENSPNAP00000006777.1"/>
    <property type="gene ID" value="ENSPNAG00000002385.2"/>
</dbReference>
<feature type="region of interest" description="Disordered" evidence="8">
    <location>
        <begin position="191"/>
        <end position="559"/>
    </location>
</feature>
<reference evidence="10 11" key="1">
    <citation type="submission" date="2020-10" db="EMBL/GenBank/DDBJ databases">
        <title>Pygocentrus nattereri (red-bellied piranha) genome, fPygNat1, primary haplotype.</title>
        <authorList>
            <person name="Myers G."/>
            <person name="Meyer A."/>
            <person name="Karagic N."/>
            <person name="Pippel M."/>
            <person name="Winkler S."/>
            <person name="Tracey A."/>
            <person name="Wood J."/>
            <person name="Formenti G."/>
            <person name="Howe K."/>
            <person name="Fedrigo O."/>
            <person name="Jarvis E.D."/>
        </authorList>
    </citation>
    <scope>NUCLEOTIDE SEQUENCE [LARGE SCALE GENOMIC DNA]</scope>
</reference>
<feature type="compositionally biased region" description="Low complexity" evidence="8">
    <location>
        <begin position="429"/>
        <end position="453"/>
    </location>
</feature>
<dbReference type="SMART" id="SM00382">
    <property type="entry name" value="AAA"/>
    <property type="match status" value="1"/>
</dbReference>
<feature type="compositionally biased region" description="Basic and acidic residues" evidence="8">
    <location>
        <begin position="1413"/>
        <end position="1423"/>
    </location>
</feature>
<evidence type="ECO:0000256" key="2">
    <source>
        <dbReference type="ARBA" id="ARBA00006255"/>
    </source>
</evidence>
<dbReference type="GO" id="GO:0022008">
    <property type="term" value="P:neurogenesis"/>
    <property type="evidence" value="ECO:0007669"/>
    <property type="project" value="InterPro"/>
</dbReference>
<dbReference type="RefSeq" id="XP_017564596.1">
    <property type="nucleotide sequence ID" value="XM_017709107.2"/>
</dbReference>
<feature type="region of interest" description="Disordered" evidence="8">
    <location>
        <begin position="842"/>
        <end position="1445"/>
    </location>
</feature>
<keyword evidence="5" id="KW-0539">Nucleus</keyword>
<sequence>MPVVGVASKLRPPLAGARPVHTALPIPNPAAQRSGGRGQGSNCQLSIKTELQESSKREAEERKICKIYTDWANHYLTKAGCPRLIKDLTQDIPDGVLLAQIIQIIANEKVEDINDCPRTHTQMIENVEACLTFLEARGVSVQGLTAEEVCKGNLKSILGLFFILSRYKQQQQQQQQYLQSLVELQQQVTHQATGAAPPSHKTQDMQSSLTARYASPTAHSGIAAPQKKNTRLPGPSRSPAAGSVGSSSKAPPSATALNRRSQSFNSIDKNRPLQYASGNDRESVKSIPLAGSMNGSSSGQQLASSIPSPTAGKAWRSKSMNMKHSATSSMLATSPTSSPPPPSTPDRQRPPLTDASKSAPGNQRSMLEKFRLINSRSASRTSPSMAEMALQEEDDLSEYGDEGSCSPVPSNGMSKQQGKTPASSVLTQNKSTASITATTANSQSSSTNTNKNALKSLPQPKDKEEKSKSKSKASTPPKEEPAPVEPAKKTSRIASMIPKGGKTPTAKKESAIPASSGIPKPGLKAPAASANTKSAGGQPSLAGAPVKEGGEKAKSGKGGQAYYMQRLEGRKTSMVSSTSTSALSGSTASTIGGGGVLGGNGAVQLPQQQQHNHPNTATVAPFICRTYSENDCTAVIEPCLSPTKELIYNKTAKQCLEEISGEDPETRRMRTVKNIADLRQNLEETMSSLRGTQISHSTLETTFDTTVTTEVNGRGLPSLSSRSSPMAWRLGQSQSPRLQAGDAPSMPGYAPPRSGTTGATGRYGDASRFVYSAPLRRVATSGGRGAELGEKGMPSEVGPEGDVGGYMSDGDILAKNVRADDVTSGYLTDGGIHLYSRSVSRPELPSTREVVHRGVREQGDADSWDDSSSVSSGLSDNLDNISTDDLNTPAYSTVSTRKSKGAQSHKDRHCDQNDSSWTGAEELKKVDEEMEAMDSSSRWKPTSSSSTQGEEGGQKGSSHTPATHSSAAHTGSWRRGMSAQAGITPPRTKSTTATTSIKTTGKTDDAKASEKGKSPCKSPSIQRSPSDAGKSSGDEGKKPPSGIGRPPAVGSFGFKKIPGPSGPLVTASGATLGSGSATLGKMPKSAGMGKGGAGRKTSLDECQPQDDGVLLGVGGSKVTFQYRSLPRPAKSSSGIGGVARSGYRSSSSSIDSNVSGKSAGGGGTGGGVSGGAGGGVSGGSKRRDGGKVGSGRSSPVTVNQTDKEKVAVSDQEGAALSTSPKSSPTSSGLRQPGSKYPDIASPTFRRLFGSKASSKPSSPGTPDSGKCPSALGSPHATLARQPSLDSPSSGTGSLGSSLGGHSGHSGGRTPEPGMDSPASSPASALSLPSNARPWPPTLSSSSAGSKETLSCQSLTSLHTSSESIDLPIPHHHHHTPKVTRTGSVKSTLSEGMTLDRNTLPKKGLRHPPSSRQTSHDEGKEWLRSHSTGGLQDTGSPLSPPGSTCTSAGKYHYSNLLSPTSMSQYPLSSGSMSRSNSIPEQDRFELFAEGRALGGSATSLEERPRAMSRSGSFRDSTDEVHGSSLSLVSSTSSLYSATEEKAHSEGQTVRNTTQIRKLRRELDASQEKVAALTSQLAANAHLVAAFEKSLANMTCRLQSLTMTAEQKESELVELRETIESLKTQNTDAQTAIQVALNGPDHLHRDLKIRRQHSSDSMSSINSAASHSSMGSSKDAEDKKKKKKSWLRSSFKQAFGKKKSSKLQVAHDELEEVIDSLPASPKLQHSNMQQGSTQTLHTSPSTTELCECTEAEAEIILQLKNELREKELKLTDIRLEALSSAHHLDQIREAMNRMQNEIELLKAENDRLKSSGNTTPAATPAKTARPPSETSSTSSSSSRQSLGLSLNNLNITDTIMSDLLLDDSYEGNLRKEGRSVRIVITISGGSNRTKAMHSQEYLIGSIGVSGKTKWDVLDGVIRRLFKEYVFRVDPLTSLGLNSDSIVSYKMGDVIRSHVSEVPELLPCGYLVGDNNIISVTLKGVRESSIDDLVFDTLIPKPIMQRYLNLLMEHRRIILSGPSGTGKSHLATKLAHYIINKTGREVTDSNLACFNVDQKSSKLDLQQYLSSLAEQCNSEQSEVDLPLVVILDNLHHIGSLSDIFNGFLNCKYHKCPYVIGTMNQGVSSSPNLELHHNFRWVLCANHTEPVRGFLGRFLRRKLIEMEIDKNMRSNELIKIIDWIPKTWQHLNGFLEAHSSSDVTIGPRLFLSCPMDVDGSRVWFTDLWNYSLVPYLQEAVREGLQLYGKRAAWEDPCKWVMDTYPWSAALLQHDGQSLLQLRPEDVGYDGYSSFKDGASSKQVSQSDTEGDPLMNMLMRLQEAANYSSTQSCDSDSASHHDDQLDSSLESAL</sequence>
<feature type="region of interest" description="Disordered" evidence="8">
    <location>
        <begin position="1803"/>
        <end position="1839"/>
    </location>
</feature>
<dbReference type="InterPro" id="IPR057126">
    <property type="entry name" value="NAV1-like_ubiquitin-like"/>
</dbReference>
<dbReference type="Pfam" id="PF23092">
    <property type="entry name" value="Ubiquitin_6"/>
    <property type="match status" value="1"/>
</dbReference>
<dbReference type="InterPro" id="IPR057568">
    <property type="entry name" value="CortBP2_NAV1-like_AAA_lid"/>
</dbReference>
<feature type="compositionally biased region" description="Low complexity" evidence="8">
    <location>
        <begin position="1653"/>
        <end position="1671"/>
    </location>
</feature>
<dbReference type="InterPro" id="IPR003593">
    <property type="entry name" value="AAA+_ATPase"/>
</dbReference>
<dbReference type="InterPro" id="IPR027417">
    <property type="entry name" value="P-loop_NTPase"/>
</dbReference>
<feature type="compositionally biased region" description="Low complexity" evidence="8">
    <location>
        <begin position="1316"/>
        <end position="1329"/>
    </location>
</feature>
<feature type="compositionally biased region" description="Polar residues" evidence="8">
    <location>
        <begin position="244"/>
        <end position="267"/>
    </location>
</feature>
<dbReference type="GO" id="GO:0005640">
    <property type="term" value="C:nuclear outer membrane"/>
    <property type="evidence" value="ECO:0007669"/>
    <property type="project" value="UniProtKB-SubCell"/>
</dbReference>
<feature type="compositionally biased region" description="Low complexity" evidence="8">
    <location>
        <begin position="710"/>
        <end position="725"/>
    </location>
</feature>
<dbReference type="PANTHER" id="PTHR12784:SF18">
    <property type="entry name" value="NEURON NAVIGATOR 3"/>
    <property type="match status" value="1"/>
</dbReference>
<feature type="region of interest" description="Disordered" evidence="8">
    <location>
        <begin position="1649"/>
        <end position="1683"/>
    </location>
</feature>
<dbReference type="CTD" id="89795"/>
<dbReference type="OMA" id="TKYPEDP"/>
<feature type="compositionally biased region" description="Gly residues" evidence="8">
    <location>
        <begin position="1297"/>
        <end position="1306"/>
    </location>
</feature>
<feature type="compositionally biased region" description="Polar residues" evidence="8">
    <location>
        <begin position="1068"/>
        <end position="1077"/>
    </location>
</feature>
<feature type="compositionally biased region" description="Gly residues" evidence="8">
    <location>
        <begin position="1158"/>
        <end position="1178"/>
    </location>
</feature>
<feature type="compositionally biased region" description="Low complexity" evidence="8">
    <location>
        <begin position="1217"/>
        <end position="1227"/>
    </location>
</feature>
<proteinExistence type="inferred from homology"/>
<feature type="compositionally biased region" description="Polar residues" evidence="8">
    <location>
        <begin position="881"/>
        <end position="896"/>
    </location>
</feature>
<feature type="compositionally biased region" description="Low complexity" evidence="8">
    <location>
        <begin position="1141"/>
        <end position="1157"/>
    </location>
</feature>
<evidence type="ECO:0000256" key="7">
    <source>
        <dbReference type="SAM" id="Coils"/>
    </source>
</evidence>
<evidence type="ECO:0000313" key="10">
    <source>
        <dbReference type="Ensembl" id="ENSPNAP00000006777.1"/>
    </source>
</evidence>
<evidence type="ECO:0000256" key="8">
    <source>
        <dbReference type="SAM" id="MobiDB-lite"/>
    </source>
</evidence>
<dbReference type="Proteomes" id="UP001501920">
    <property type="component" value="Chromosome 1"/>
</dbReference>
<evidence type="ECO:0000256" key="3">
    <source>
        <dbReference type="ARBA" id="ARBA00023054"/>
    </source>
</evidence>
<feature type="domain" description="Calponin-homology (CH)" evidence="9">
    <location>
        <begin position="62"/>
        <end position="169"/>
    </location>
</feature>
<dbReference type="GeneTree" id="ENSGT00940000158014"/>
<dbReference type="PANTHER" id="PTHR12784">
    <property type="entry name" value="STEERIN"/>
    <property type="match status" value="1"/>
</dbReference>
<dbReference type="Gene3D" id="1.10.418.10">
    <property type="entry name" value="Calponin-like domain"/>
    <property type="match status" value="1"/>
</dbReference>
<feature type="compositionally biased region" description="Basic and acidic residues" evidence="8">
    <location>
        <begin position="1001"/>
        <end position="1013"/>
    </location>
</feature>
<feature type="compositionally biased region" description="Polar residues" evidence="8">
    <location>
        <begin position="407"/>
        <end position="428"/>
    </location>
</feature>
<dbReference type="InterPro" id="IPR001715">
    <property type="entry name" value="CH_dom"/>
</dbReference>
<reference evidence="10" key="3">
    <citation type="submission" date="2025-09" db="UniProtKB">
        <authorList>
            <consortium name="Ensembl"/>
        </authorList>
    </citation>
    <scope>IDENTIFICATION</scope>
</reference>
<dbReference type="Pfam" id="PF25408">
    <property type="entry name" value="AAA_lid_NAV1"/>
    <property type="match status" value="1"/>
</dbReference>
<feature type="coiled-coil region" evidence="7">
    <location>
        <begin position="1554"/>
        <end position="1630"/>
    </location>
</feature>
<feature type="region of interest" description="Disordered" evidence="8">
    <location>
        <begin position="2316"/>
        <end position="2344"/>
    </location>
</feature>
<keyword evidence="4" id="KW-0472">Membrane</keyword>
<feature type="compositionally biased region" description="Polar residues" evidence="8">
    <location>
        <begin position="355"/>
        <end position="365"/>
    </location>
</feature>
<comment type="similarity">
    <text evidence="2">Belongs to the Nav/unc-53 family.</text>
</comment>
<feature type="compositionally biased region" description="Low complexity" evidence="8">
    <location>
        <begin position="1286"/>
        <end position="1296"/>
    </location>
</feature>